<dbReference type="AlphaFoldDB" id="A0AA42J2Q3"/>
<keyword evidence="3" id="KW-1185">Reference proteome</keyword>
<dbReference type="SUPFAM" id="SSF54001">
    <property type="entry name" value="Cysteine proteinases"/>
    <property type="match status" value="2"/>
</dbReference>
<dbReference type="RefSeq" id="WP_271013257.1">
    <property type="nucleotide sequence ID" value="NZ_JAQIFT010000062.1"/>
</dbReference>
<organism evidence="2 3">
    <name type="scientific">Holtiella tumoricola</name>
    <dbReference type="NCBI Taxonomy" id="3018743"/>
    <lineage>
        <taxon>Bacteria</taxon>
        <taxon>Bacillati</taxon>
        <taxon>Bacillota</taxon>
        <taxon>Clostridia</taxon>
        <taxon>Lachnospirales</taxon>
        <taxon>Cellulosilyticaceae</taxon>
        <taxon>Holtiella</taxon>
    </lineage>
</organism>
<sequence length="850" mass="96324">MLVSLEHQKAIEARFEEVREIAKGRSEALFSVLDTCTEEEAICLKYLYAYMPEHDLANYDGALFLQFVKQALAVRKMVPWGDKLTGELFLNYVLQYRINNENVEFYKDAFADELLPRVKDLNMHDAVIETNYWCFEKATYQSTDIRTASPFTVLRNTYGRCGEESTLCTAALRSVGIPARQVYAPRWAHCDDNHAWTEAWIDGEWHFLGACEPEMQLDTGWFLLPASKGMLIHTRAFSTFPGDEPCVYQTERIAEVNVLDHYAQVKTITVKVTDAKGNPLTDAKVRFELINYSELYPLADLKTNAQGEVSFITGLGDLMICAYKDGAHAYAKMDVRTMDTLEIAVPDTFVVEGDEADLTMIPAEGKVPTETELPEEVKAMHEQKHARALEIRGGFKATFYAGEKAAEFASHYAPFEKEVAEIIEKALGNYQEIINFFQDSETKELLEEKVSLLGTLNKKDFTDITCEILKAHLQAAVEYKEDFDNVTFVNYILAPRIASEMIESYRPELLARLDETQKVAFKQNPEAAYNYVMANVKHGEETNYSLVYTRPVGLLDLGIGNDASRKVLFVAICRTLGVPAKYVRENNTVAYYKEGRWINLTGEVAAEVQTGTLKLVKGDVDQAFDYYRNFTIAKLTDGVYTTLELDNVSIEGESVTLSLECGHYRILTTNRQADGTLHARMYYTDVTLGEEVSLTIEVRHEEDTKKVVEISDEEVMTLEGETRRVSELVADNVPAIVAYLEVSGEPTEHLLNEMLEGVEKYRQAMPHILFILKDAKDINDPTLQKVLKVLPHIELYVKKDEVVLDALYEAFEIHDKKYPLAYDMNAPMKAQYAWAGYNVGIGELLLKYLG</sequence>
<protein>
    <recommendedName>
        <fullName evidence="1">Transglutaminase-like domain-containing protein</fullName>
    </recommendedName>
</protein>
<dbReference type="Pfam" id="PF01841">
    <property type="entry name" value="Transglut_core"/>
    <property type="match status" value="2"/>
</dbReference>
<evidence type="ECO:0000313" key="2">
    <source>
        <dbReference type="EMBL" id="MDA3733428.1"/>
    </source>
</evidence>
<dbReference type="EMBL" id="JAQIFT010000062">
    <property type="protein sequence ID" value="MDA3733428.1"/>
    <property type="molecule type" value="Genomic_DNA"/>
</dbReference>
<dbReference type="SMART" id="SM00460">
    <property type="entry name" value="TGc"/>
    <property type="match status" value="1"/>
</dbReference>
<evidence type="ECO:0000259" key="1">
    <source>
        <dbReference type="SMART" id="SM00460"/>
    </source>
</evidence>
<name>A0AA42J2Q3_9FIRM</name>
<dbReference type="Gene3D" id="3.10.620.30">
    <property type="match status" value="1"/>
</dbReference>
<reference evidence="2" key="1">
    <citation type="journal article" date="2023" name="Int. J. Syst. Evol. Microbiol.">
        <title>&lt;i&gt;Holtiella tumoricola&lt;/i&gt; gen. nov. sp. nov., isolated from a human clinical sample.</title>
        <authorList>
            <person name="Allen-Vercoe E."/>
            <person name="Daigneault M.C."/>
            <person name="Vancuren S.J."/>
            <person name="Cochrane K."/>
            <person name="O'Neal L.L."/>
            <person name="Sankaranarayanan K."/>
            <person name="Lawson P.A."/>
        </authorList>
    </citation>
    <scope>NUCLEOTIDE SEQUENCE</scope>
    <source>
        <strain evidence="2">CC70A</strain>
    </source>
</reference>
<dbReference type="InterPro" id="IPR002931">
    <property type="entry name" value="Transglutaminase-like"/>
</dbReference>
<accession>A0AA42J2Q3</accession>
<feature type="domain" description="Transglutaminase-like" evidence="1">
    <location>
        <begin position="153"/>
        <end position="212"/>
    </location>
</feature>
<evidence type="ECO:0000313" key="3">
    <source>
        <dbReference type="Proteomes" id="UP001169242"/>
    </source>
</evidence>
<proteinExistence type="predicted"/>
<gene>
    <name evidence="2" type="ORF">PBV87_18270</name>
</gene>
<comment type="caution">
    <text evidence="2">The sequence shown here is derived from an EMBL/GenBank/DDBJ whole genome shotgun (WGS) entry which is preliminary data.</text>
</comment>
<dbReference type="Gene3D" id="2.60.40.1120">
    <property type="entry name" value="Carboxypeptidase-like, regulatory domain"/>
    <property type="match status" value="1"/>
</dbReference>
<dbReference type="PANTHER" id="PTHR35532:SF5">
    <property type="entry name" value="CARBOHYDRATE-BINDING DOMAIN-CONTAINING PROTEIN"/>
    <property type="match status" value="1"/>
</dbReference>
<dbReference type="Proteomes" id="UP001169242">
    <property type="component" value="Unassembled WGS sequence"/>
</dbReference>
<dbReference type="InterPro" id="IPR038765">
    <property type="entry name" value="Papain-like_cys_pep_sf"/>
</dbReference>
<dbReference type="PANTHER" id="PTHR35532">
    <property type="entry name" value="SIMILAR TO POLYHYDROXYALKANOATE DEPOLYMERASE"/>
    <property type="match status" value="1"/>
</dbReference>